<accession>A0ABS9VMW7</accession>
<evidence type="ECO:0000256" key="3">
    <source>
        <dbReference type="ARBA" id="ARBA00023163"/>
    </source>
</evidence>
<proteinExistence type="predicted"/>
<gene>
    <name evidence="5" type="ORF">LZ016_09425</name>
</gene>
<evidence type="ECO:0000256" key="1">
    <source>
        <dbReference type="ARBA" id="ARBA00023015"/>
    </source>
</evidence>
<feature type="domain" description="HTH crp-type" evidence="4">
    <location>
        <begin position="145"/>
        <end position="219"/>
    </location>
</feature>
<dbReference type="SUPFAM" id="SSF51206">
    <property type="entry name" value="cAMP-binding domain-like"/>
    <property type="match status" value="1"/>
</dbReference>
<evidence type="ECO:0000256" key="2">
    <source>
        <dbReference type="ARBA" id="ARBA00023125"/>
    </source>
</evidence>
<dbReference type="InterPro" id="IPR012318">
    <property type="entry name" value="HTH_CRP"/>
</dbReference>
<dbReference type="PANTHER" id="PTHR24567">
    <property type="entry name" value="CRP FAMILY TRANSCRIPTIONAL REGULATORY PROTEIN"/>
    <property type="match status" value="1"/>
</dbReference>
<dbReference type="Pfam" id="PF00027">
    <property type="entry name" value="cNMP_binding"/>
    <property type="match status" value="1"/>
</dbReference>
<dbReference type="InterPro" id="IPR036388">
    <property type="entry name" value="WH-like_DNA-bd_sf"/>
</dbReference>
<evidence type="ECO:0000313" key="6">
    <source>
        <dbReference type="Proteomes" id="UP001203058"/>
    </source>
</evidence>
<dbReference type="InterPro" id="IPR018490">
    <property type="entry name" value="cNMP-bd_dom_sf"/>
</dbReference>
<comment type="caution">
    <text evidence="5">The sequence shown here is derived from an EMBL/GenBank/DDBJ whole genome shotgun (WGS) entry which is preliminary data.</text>
</comment>
<dbReference type="PANTHER" id="PTHR24567:SF68">
    <property type="entry name" value="DNA-BINDING TRANSCRIPTIONAL DUAL REGULATOR CRP"/>
    <property type="match status" value="1"/>
</dbReference>
<keyword evidence="3" id="KW-0804">Transcription</keyword>
<evidence type="ECO:0000259" key="4">
    <source>
        <dbReference type="PROSITE" id="PS51063"/>
    </source>
</evidence>
<dbReference type="SMART" id="SM00100">
    <property type="entry name" value="cNMP"/>
    <property type="match status" value="1"/>
</dbReference>
<dbReference type="Gene3D" id="2.60.120.10">
    <property type="entry name" value="Jelly Rolls"/>
    <property type="match status" value="1"/>
</dbReference>
<dbReference type="Pfam" id="PF13545">
    <property type="entry name" value="HTH_Crp_2"/>
    <property type="match status" value="1"/>
</dbReference>
<dbReference type="EMBL" id="JAKZHW010000001">
    <property type="protein sequence ID" value="MCH8616319.1"/>
    <property type="molecule type" value="Genomic_DNA"/>
</dbReference>
<keyword evidence="6" id="KW-1185">Reference proteome</keyword>
<reference evidence="5 6" key="1">
    <citation type="submission" date="2022-03" db="EMBL/GenBank/DDBJ databases">
        <authorList>
            <person name="Jo J.-H."/>
            <person name="Im W.-T."/>
        </authorList>
    </citation>
    <scope>NUCLEOTIDE SEQUENCE [LARGE SCALE GENOMIC DNA]</scope>
    <source>
        <strain evidence="5 6">SM33</strain>
    </source>
</reference>
<dbReference type="InterPro" id="IPR000595">
    <property type="entry name" value="cNMP-bd_dom"/>
</dbReference>
<dbReference type="CDD" id="cd00038">
    <property type="entry name" value="CAP_ED"/>
    <property type="match status" value="1"/>
</dbReference>
<keyword evidence="2" id="KW-0238">DNA-binding</keyword>
<organism evidence="5 6">
    <name type="scientific">Sphingomonas telluris</name>
    <dbReference type="NCBI Taxonomy" id="2907998"/>
    <lineage>
        <taxon>Bacteria</taxon>
        <taxon>Pseudomonadati</taxon>
        <taxon>Pseudomonadota</taxon>
        <taxon>Alphaproteobacteria</taxon>
        <taxon>Sphingomonadales</taxon>
        <taxon>Sphingomonadaceae</taxon>
        <taxon>Sphingomonas</taxon>
    </lineage>
</organism>
<protein>
    <submittedName>
        <fullName evidence="5">Crp/Fnr family transcriptional regulator</fullName>
    </submittedName>
</protein>
<dbReference type="Gene3D" id="1.10.10.10">
    <property type="entry name" value="Winged helix-like DNA-binding domain superfamily/Winged helix DNA-binding domain"/>
    <property type="match status" value="1"/>
</dbReference>
<dbReference type="RefSeq" id="WP_241447122.1">
    <property type="nucleotide sequence ID" value="NZ_JAKZHW010000001.1"/>
</dbReference>
<dbReference type="InterPro" id="IPR036390">
    <property type="entry name" value="WH_DNA-bd_sf"/>
</dbReference>
<keyword evidence="1" id="KW-0805">Transcription regulation</keyword>
<dbReference type="InterPro" id="IPR014710">
    <property type="entry name" value="RmlC-like_jellyroll"/>
</dbReference>
<sequence length="245" mass="27917">MAQALTHRLEAFTRLSPDDKEALAKLSKVARVVPPRRDLIREGEKPKFVHLMVDGWACRYKTLPDGRRQVVAFFVPGDFCDLNVYVLKEMDHSIGAITRLSVADISRDDMDALTTNYPRITQGLWWEALVNAAIQREWTLNIGQRTAYERIAHLLLELFLRLRTVGLTNGISCDLPLTQTDLADATGLTAVHVNRTLQELRRDGLIVLEKRRLTLPDIEALMTAAMFNPNYLHLDHEGRYLDSNQ</sequence>
<dbReference type="SMART" id="SM00419">
    <property type="entry name" value="HTH_CRP"/>
    <property type="match status" value="1"/>
</dbReference>
<dbReference type="PROSITE" id="PS51063">
    <property type="entry name" value="HTH_CRP_2"/>
    <property type="match status" value="1"/>
</dbReference>
<name>A0ABS9VMW7_9SPHN</name>
<dbReference type="Proteomes" id="UP001203058">
    <property type="component" value="Unassembled WGS sequence"/>
</dbReference>
<dbReference type="InterPro" id="IPR050397">
    <property type="entry name" value="Env_Response_Regulators"/>
</dbReference>
<evidence type="ECO:0000313" key="5">
    <source>
        <dbReference type="EMBL" id="MCH8616319.1"/>
    </source>
</evidence>
<dbReference type="SUPFAM" id="SSF46785">
    <property type="entry name" value="Winged helix' DNA-binding domain"/>
    <property type="match status" value="1"/>
</dbReference>